<organism evidence="3 4">
    <name type="scientific">Orbilia oligospora</name>
    <name type="common">Nematode-trapping fungus</name>
    <name type="synonym">Arthrobotrys oligospora</name>
    <dbReference type="NCBI Taxonomy" id="2813651"/>
    <lineage>
        <taxon>Eukaryota</taxon>
        <taxon>Fungi</taxon>
        <taxon>Dikarya</taxon>
        <taxon>Ascomycota</taxon>
        <taxon>Pezizomycotina</taxon>
        <taxon>Orbiliomycetes</taxon>
        <taxon>Orbiliales</taxon>
        <taxon>Orbiliaceae</taxon>
        <taxon>Orbilia</taxon>
    </lineage>
</organism>
<evidence type="ECO:0000256" key="1">
    <source>
        <dbReference type="SAM" id="MobiDB-lite"/>
    </source>
</evidence>
<gene>
    <name evidence="3" type="ORF">TWF102_010608</name>
</gene>
<dbReference type="AlphaFoldDB" id="A0A7C8J4E8"/>
<feature type="compositionally biased region" description="Gly residues" evidence="1">
    <location>
        <begin position="104"/>
        <end position="122"/>
    </location>
</feature>
<comment type="caution">
    <text evidence="3">The sequence shown here is derived from an EMBL/GenBank/DDBJ whole genome shotgun (WGS) entry which is preliminary data.</text>
</comment>
<dbReference type="InterPro" id="IPR038694">
    <property type="entry name" value="DUF427_sf"/>
</dbReference>
<dbReference type="Proteomes" id="UP000475325">
    <property type="component" value="Unassembled WGS sequence"/>
</dbReference>
<dbReference type="Gene3D" id="2.170.150.40">
    <property type="entry name" value="Domain of unknown function (DUF427)"/>
    <property type="match status" value="1"/>
</dbReference>
<name>A0A7C8J4E8_ORBOL</name>
<proteinExistence type="predicted"/>
<protein>
    <recommendedName>
        <fullName evidence="2">DUF427 domain-containing protein</fullName>
    </recommendedName>
</protein>
<reference evidence="3 4" key="1">
    <citation type="submission" date="2019-06" db="EMBL/GenBank/DDBJ databases">
        <authorList>
            <person name="Palmer J.M."/>
        </authorList>
    </citation>
    <scope>NUCLEOTIDE SEQUENCE [LARGE SCALE GENOMIC DNA]</scope>
    <source>
        <strain evidence="3 4">TWF102</strain>
    </source>
</reference>
<feature type="domain" description="DUF427" evidence="2">
    <location>
        <begin position="303"/>
        <end position="391"/>
    </location>
</feature>
<dbReference type="PANTHER" id="PTHR34310">
    <property type="entry name" value="DUF427 DOMAIN PROTEIN (AFU_ORTHOLOGUE AFUA_3G02220)"/>
    <property type="match status" value="1"/>
</dbReference>
<dbReference type="EMBL" id="WIQW01000079">
    <property type="protein sequence ID" value="KAF3087078.1"/>
    <property type="molecule type" value="Genomic_DNA"/>
</dbReference>
<accession>A0A7C8J4E8</accession>
<evidence type="ECO:0000259" key="2">
    <source>
        <dbReference type="Pfam" id="PF04248"/>
    </source>
</evidence>
<evidence type="ECO:0000313" key="4">
    <source>
        <dbReference type="Proteomes" id="UP000475325"/>
    </source>
</evidence>
<dbReference type="PANTHER" id="PTHR34310:SF9">
    <property type="entry name" value="BLR5716 PROTEIN"/>
    <property type="match status" value="1"/>
</dbReference>
<sequence length="429" mass="48026">MVRRDCPAPPIDMGWGSIDVAPATLGPAHLRTCGPSHFLARGRGEVGVDVFVQAIQPSSPTFLSFHHTHGTSTNGLKSAALTSKAMDQNRSRFVDAEDEKASRGPGGNKGPGATGDKQGQGRGATKPSQLEFCDFVGKAGTHKPGFPKIGHYEVCEKRVRAWHLGALLFDTERAIYVWENSFFPTLYIHRSSLFDREDEGFPLKKYGGSKKDEKLLDLLSASGLADLVESDLALFVHKKYVSNVILIAQGRLKDHIRIPFKALDEWREHEDVIIGFPRDPYKGISLNHCLRSVEIHIDTDKFESNQAIVLSQKGYPPRFYFTRDIFKSKLPSGHKLSARDPRKNGRSFSCPYKGHAEYFNMTINGSEYENICWRFTQPPPDLYEIKGRFCFRTCMLTSMSVDGAPLTIESLPENNGLSEEDLAMFFYDV</sequence>
<feature type="region of interest" description="Disordered" evidence="1">
    <location>
        <begin position="94"/>
        <end position="126"/>
    </location>
</feature>
<dbReference type="Pfam" id="PF04248">
    <property type="entry name" value="NTP_transf_9"/>
    <property type="match status" value="1"/>
</dbReference>
<dbReference type="InterPro" id="IPR007361">
    <property type="entry name" value="DUF427"/>
</dbReference>
<evidence type="ECO:0000313" key="3">
    <source>
        <dbReference type="EMBL" id="KAF3087078.1"/>
    </source>
</evidence>